<dbReference type="AlphaFoldDB" id="A0A9D1WBI6"/>
<dbReference type="InterPro" id="IPR036397">
    <property type="entry name" value="RNaseH_sf"/>
</dbReference>
<gene>
    <name evidence="17 22" type="primary">polA</name>
    <name evidence="22" type="ORF">H9850_01760</name>
</gene>
<evidence type="ECO:0000313" key="22">
    <source>
        <dbReference type="EMBL" id="HIX56181.1"/>
    </source>
</evidence>
<dbReference type="InterPro" id="IPR029060">
    <property type="entry name" value="PIN-like_dom_sf"/>
</dbReference>
<evidence type="ECO:0000313" key="23">
    <source>
        <dbReference type="Proteomes" id="UP000886829"/>
    </source>
</evidence>
<comment type="catalytic activity">
    <reaction evidence="15 17">
        <text>DNA(n) + a 2'-deoxyribonucleoside 5'-triphosphate = DNA(n+1) + diphosphate</text>
        <dbReference type="Rhea" id="RHEA:22508"/>
        <dbReference type="Rhea" id="RHEA-COMP:17339"/>
        <dbReference type="Rhea" id="RHEA-COMP:17340"/>
        <dbReference type="ChEBI" id="CHEBI:33019"/>
        <dbReference type="ChEBI" id="CHEBI:61560"/>
        <dbReference type="ChEBI" id="CHEBI:173112"/>
        <dbReference type="EC" id="2.7.7.7"/>
    </reaction>
</comment>
<evidence type="ECO:0000256" key="17">
    <source>
        <dbReference type="RuleBase" id="RU004460"/>
    </source>
</evidence>
<dbReference type="SUPFAM" id="SSF47807">
    <property type="entry name" value="5' to 3' exonuclease, C-terminal subdomain"/>
    <property type="match status" value="1"/>
</dbReference>
<dbReference type="InterPro" id="IPR002562">
    <property type="entry name" value="3'-5'_exonuclease_dom"/>
</dbReference>
<dbReference type="InterPro" id="IPR002421">
    <property type="entry name" value="5-3_exonuclease"/>
</dbReference>
<keyword evidence="7 17" id="KW-0235">DNA replication</keyword>
<reference evidence="22" key="1">
    <citation type="journal article" date="2021" name="PeerJ">
        <title>Extensive microbial diversity within the chicken gut microbiome revealed by metagenomics and culture.</title>
        <authorList>
            <person name="Gilroy R."/>
            <person name="Ravi A."/>
            <person name="Getino M."/>
            <person name="Pursley I."/>
            <person name="Horton D.L."/>
            <person name="Alikhan N.F."/>
            <person name="Baker D."/>
            <person name="Gharbi K."/>
            <person name="Hall N."/>
            <person name="Watson M."/>
            <person name="Adriaenssens E.M."/>
            <person name="Foster-Nyarko E."/>
            <person name="Jarju S."/>
            <person name="Secka A."/>
            <person name="Antonio M."/>
            <person name="Oren A."/>
            <person name="Chaudhuri R.R."/>
            <person name="La Ragione R."/>
            <person name="Hildebrand F."/>
            <person name="Pallen M.J."/>
        </authorList>
    </citation>
    <scope>NUCLEOTIDE SEQUENCE</scope>
    <source>
        <strain evidence="22">USASDec5-558</strain>
    </source>
</reference>
<evidence type="ECO:0000256" key="5">
    <source>
        <dbReference type="ARBA" id="ARBA00022679"/>
    </source>
</evidence>
<dbReference type="PANTHER" id="PTHR10133">
    <property type="entry name" value="DNA POLYMERASE I"/>
    <property type="match status" value="1"/>
</dbReference>
<comment type="similarity">
    <text evidence="1 17">Belongs to the DNA polymerase type-A family.</text>
</comment>
<evidence type="ECO:0000256" key="11">
    <source>
        <dbReference type="ARBA" id="ARBA00022839"/>
    </source>
</evidence>
<dbReference type="InterPro" id="IPR020045">
    <property type="entry name" value="DNA_polI_H3TH"/>
</dbReference>
<proteinExistence type="inferred from homology"/>
<dbReference type="InterPro" id="IPR012337">
    <property type="entry name" value="RNaseH-like_sf"/>
</dbReference>
<dbReference type="SUPFAM" id="SSF88723">
    <property type="entry name" value="PIN domain-like"/>
    <property type="match status" value="1"/>
</dbReference>
<dbReference type="InterPro" id="IPR019760">
    <property type="entry name" value="DNA-dir_DNA_pol_A_CS"/>
</dbReference>
<dbReference type="EC" id="2.7.7.7" evidence="3 16"/>
<evidence type="ECO:0000256" key="18">
    <source>
        <dbReference type="SAM" id="MobiDB-lite"/>
    </source>
</evidence>
<evidence type="ECO:0000259" key="21">
    <source>
        <dbReference type="SMART" id="SM00482"/>
    </source>
</evidence>
<dbReference type="Gene3D" id="3.40.50.1010">
    <property type="entry name" value="5'-nuclease"/>
    <property type="match status" value="1"/>
</dbReference>
<dbReference type="Pfam" id="PF01367">
    <property type="entry name" value="5_3_exonuc"/>
    <property type="match status" value="1"/>
</dbReference>
<dbReference type="Pfam" id="PF00476">
    <property type="entry name" value="DNA_pol_A"/>
    <property type="match status" value="1"/>
</dbReference>
<evidence type="ECO:0000256" key="15">
    <source>
        <dbReference type="ARBA" id="ARBA00049244"/>
    </source>
</evidence>
<evidence type="ECO:0000256" key="4">
    <source>
        <dbReference type="ARBA" id="ARBA00020311"/>
    </source>
</evidence>
<keyword evidence="5 17" id="KW-0808">Transferase</keyword>
<dbReference type="Gene3D" id="1.10.150.20">
    <property type="entry name" value="5' to 3' exonuclease, C-terminal subdomain"/>
    <property type="match status" value="2"/>
</dbReference>
<dbReference type="InterPro" id="IPR020046">
    <property type="entry name" value="5-3_exonucl_a-hlix_arch_N"/>
</dbReference>
<feature type="domain" description="3'-5' exonuclease" evidence="19">
    <location>
        <begin position="398"/>
        <end position="582"/>
    </location>
</feature>
<evidence type="ECO:0000256" key="16">
    <source>
        <dbReference type="NCBIfam" id="TIGR00593"/>
    </source>
</evidence>
<dbReference type="FunFam" id="1.10.150.20:FF:000003">
    <property type="entry name" value="DNA polymerase I"/>
    <property type="match status" value="1"/>
</dbReference>
<dbReference type="PRINTS" id="PR00868">
    <property type="entry name" value="DNAPOLI"/>
</dbReference>
<evidence type="ECO:0000256" key="9">
    <source>
        <dbReference type="ARBA" id="ARBA00022763"/>
    </source>
</evidence>
<name>A0A9D1WBI6_9GAMM</name>
<evidence type="ECO:0000256" key="8">
    <source>
        <dbReference type="ARBA" id="ARBA00022722"/>
    </source>
</evidence>
<dbReference type="SMART" id="SM00279">
    <property type="entry name" value="HhH2"/>
    <property type="match status" value="1"/>
</dbReference>
<dbReference type="InterPro" id="IPR001098">
    <property type="entry name" value="DNA-dir_DNA_pol_A_palm_dom"/>
</dbReference>
<dbReference type="SMART" id="SM00475">
    <property type="entry name" value="53EXOc"/>
    <property type="match status" value="1"/>
</dbReference>
<dbReference type="InterPro" id="IPR008918">
    <property type="entry name" value="HhH2"/>
</dbReference>
<evidence type="ECO:0000256" key="3">
    <source>
        <dbReference type="ARBA" id="ARBA00012417"/>
    </source>
</evidence>
<evidence type="ECO:0000256" key="6">
    <source>
        <dbReference type="ARBA" id="ARBA00022695"/>
    </source>
</evidence>
<dbReference type="Gene3D" id="1.20.1060.10">
    <property type="entry name" value="Taq DNA Polymerase, Chain T, domain 4"/>
    <property type="match status" value="1"/>
</dbReference>
<dbReference type="SUPFAM" id="SSF56672">
    <property type="entry name" value="DNA/RNA polymerases"/>
    <property type="match status" value="1"/>
</dbReference>
<evidence type="ECO:0000256" key="10">
    <source>
        <dbReference type="ARBA" id="ARBA00022801"/>
    </source>
</evidence>
<dbReference type="NCBIfam" id="NF004397">
    <property type="entry name" value="PRK05755.1"/>
    <property type="match status" value="1"/>
</dbReference>
<evidence type="ECO:0000256" key="2">
    <source>
        <dbReference type="ARBA" id="ARBA00011541"/>
    </source>
</evidence>
<dbReference type="Pfam" id="PF02739">
    <property type="entry name" value="5_3_exonuc_N"/>
    <property type="match status" value="1"/>
</dbReference>
<dbReference type="FunFam" id="3.40.50.1010:FF:000001">
    <property type="entry name" value="DNA polymerase I"/>
    <property type="match status" value="1"/>
</dbReference>
<accession>A0A9D1WBI6</accession>
<dbReference type="GO" id="GO:0008409">
    <property type="term" value="F:5'-3' exonuclease activity"/>
    <property type="evidence" value="ECO:0007669"/>
    <property type="project" value="UniProtKB-UniRule"/>
</dbReference>
<dbReference type="EMBL" id="DXEV01000032">
    <property type="protein sequence ID" value="HIX56181.1"/>
    <property type="molecule type" value="Genomic_DNA"/>
</dbReference>
<evidence type="ECO:0000256" key="14">
    <source>
        <dbReference type="ARBA" id="ARBA00023204"/>
    </source>
</evidence>
<dbReference type="FunFam" id="1.10.150.20:FF:000002">
    <property type="entry name" value="DNA polymerase I"/>
    <property type="match status" value="1"/>
</dbReference>
<organism evidence="22 23">
    <name type="scientific">Candidatus Anaerobiospirillum pullistercoris</name>
    <dbReference type="NCBI Taxonomy" id="2838452"/>
    <lineage>
        <taxon>Bacteria</taxon>
        <taxon>Pseudomonadati</taxon>
        <taxon>Pseudomonadota</taxon>
        <taxon>Gammaproteobacteria</taxon>
        <taxon>Aeromonadales</taxon>
        <taxon>Succinivibrionaceae</taxon>
        <taxon>Anaerobiospirillum</taxon>
    </lineage>
</organism>
<dbReference type="SUPFAM" id="SSF53098">
    <property type="entry name" value="Ribonuclease H-like"/>
    <property type="match status" value="1"/>
</dbReference>
<comment type="subunit">
    <text evidence="2">Single-chain monomer with multiple functions.</text>
</comment>
<comment type="caution">
    <text evidence="22">The sequence shown here is derived from an EMBL/GenBank/DDBJ whole genome shotgun (WGS) entry which is preliminary data.</text>
</comment>
<feature type="domain" description="DNA-directed DNA polymerase family A palm" evidence="21">
    <location>
        <begin position="755"/>
        <end position="961"/>
    </location>
</feature>
<keyword evidence="8" id="KW-0540">Nuclease</keyword>
<dbReference type="SMART" id="SM00482">
    <property type="entry name" value="POLAc"/>
    <property type="match status" value="1"/>
</dbReference>
<dbReference type="PROSITE" id="PS00447">
    <property type="entry name" value="DNA_POLYMERASE_A"/>
    <property type="match status" value="1"/>
</dbReference>
<reference evidence="22" key="2">
    <citation type="submission" date="2021-04" db="EMBL/GenBank/DDBJ databases">
        <authorList>
            <person name="Gilroy R."/>
        </authorList>
    </citation>
    <scope>NUCLEOTIDE SEQUENCE</scope>
    <source>
        <strain evidence="22">USASDec5-558</strain>
    </source>
</reference>
<evidence type="ECO:0000256" key="7">
    <source>
        <dbReference type="ARBA" id="ARBA00022705"/>
    </source>
</evidence>
<dbReference type="Pfam" id="PF01612">
    <property type="entry name" value="DNA_pol_A_exo1"/>
    <property type="match status" value="1"/>
</dbReference>
<sequence length="997" mass="111840">MANPNELILVDGSSFLYRAYFAVKKSFTTKDGFPTGAIFVITRMLQNLLEQFEGNKIVLVFDAKGGSFRNQIYPEYKATRPPMPDELVKQIEMVHQVAKAMGFPILSVPGVEADDVLGSYTKAALAKGMQVVICTGDKDLAQLVDPNVTLLDTMKNIRYDEATVLEKYGVKPEHIIDFLALKGDSSDNIPGMTGVGDKTACAVIQGLGGIYDIKAHVNEIAKLKFRGSATFGEKFLAQWPQIELSYRLATIKCDVPLPIAIEDLPLPQTDHDTLISLFERLEFFRFAAEQRAKKANFNKMVDTMRGKESATEAQEQSEDTLGLTQDQKTKADKTKSMSDQELVSAAILRPQAQRKFEPSYAERLELFQQHQQQTAGTDAEALKFSENFQDVFSYRDGFKLVTSSDTLRQMVRAIKQAGRFSLFLEESSHHTTDSLLLGVACCCGEHDAYYVPLKHNYLEAPEQLPQTQLLTALRPILVNPEIKKIMYDLKQGRLYLHFLGIDMQGYLEDPMLIAHLLDSSRNVSLANLANDFLQYMPLDVKNLVPDHANETSGIDVEIFKDYACEQAQVALRLYDHCLAELQKLPEGMDLLGHEMQVLDVLYSMEECGALVDGKQLQELTRTLQQELFVVQEKIYDAAGDKFNIASPKQLGRVLFDVLKLPYPKSSVKVDKKGGNVYSTSDEILSELGEYEVVRNVQQYRMLAKLISTYADKLPFLISKRTGRVHTCFNLAGTVTGRLSSSDPNLQNIPARTAEGMKIRCAFVAPKGYKIVSADYSQIELRLIAHFSEDQNLINAFQHHQDIHRVTASEVLGKPLEEVTDTERKHAKATNFGLMYGMGPHGLARQTGMTHNEAKQYIERYFMKYPQIQSLMDKIITEARSNGYIRTLLHNRVFIKNIQSEGMSKRAAERAAINAPMQGSAADIIKKAMVELAAYIKTLPANSVHMTLQVHDELVFEVKEDLVQEFCDHIKEILEQVVTLKVPLEVGIGVGDSWADAH</sequence>
<feature type="domain" description="5'-3' exonuclease" evidence="20">
    <location>
        <begin position="3"/>
        <end position="267"/>
    </location>
</feature>
<dbReference type="GO" id="GO:0003677">
    <property type="term" value="F:DNA binding"/>
    <property type="evidence" value="ECO:0007669"/>
    <property type="project" value="UniProtKB-UniRule"/>
</dbReference>
<dbReference type="PANTHER" id="PTHR10133:SF27">
    <property type="entry name" value="DNA POLYMERASE NU"/>
    <property type="match status" value="1"/>
</dbReference>
<keyword evidence="11 17" id="KW-0269">Exonuclease</keyword>
<keyword evidence="14 17" id="KW-0234">DNA repair</keyword>
<dbReference type="NCBIfam" id="TIGR00593">
    <property type="entry name" value="pola"/>
    <property type="match status" value="1"/>
</dbReference>
<dbReference type="GO" id="GO:0006261">
    <property type="term" value="P:DNA-templated DNA replication"/>
    <property type="evidence" value="ECO:0007669"/>
    <property type="project" value="UniProtKB-UniRule"/>
</dbReference>
<keyword evidence="13 17" id="KW-0238">DNA-binding</keyword>
<evidence type="ECO:0000256" key="13">
    <source>
        <dbReference type="ARBA" id="ARBA00023125"/>
    </source>
</evidence>
<dbReference type="GO" id="GO:0008408">
    <property type="term" value="F:3'-5' exonuclease activity"/>
    <property type="evidence" value="ECO:0007669"/>
    <property type="project" value="UniProtKB-UniRule"/>
</dbReference>
<keyword evidence="6 17" id="KW-0548">Nucleotidyltransferase</keyword>
<evidence type="ECO:0000259" key="20">
    <source>
        <dbReference type="SMART" id="SM00475"/>
    </source>
</evidence>
<dbReference type="CDD" id="cd08637">
    <property type="entry name" value="DNA_pol_A_pol_I_C"/>
    <property type="match status" value="1"/>
</dbReference>
<evidence type="ECO:0000256" key="1">
    <source>
        <dbReference type="ARBA" id="ARBA00007705"/>
    </source>
</evidence>
<dbReference type="Proteomes" id="UP000886829">
    <property type="component" value="Unassembled WGS sequence"/>
</dbReference>
<dbReference type="Gene3D" id="3.30.70.370">
    <property type="match status" value="1"/>
</dbReference>
<dbReference type="GO" id="GO:0003887">
    <property type="term" value="F:DNA-directed DNA polymerase activity"/>
    <property type="evidence" value="ECO:0007669"/>
    <property type="project" value="UniProtKB-UniRule"/>
</dbReference>
<dbReference type="InterPro" id="IPR018320">
    <property type="entry name" value="DNA_polymerase_1"/>
</dbReference>
<dbReference type="InterPro" id="IPR036279">
    <property type="entry name" value="5-3_exonuclease_C_sf"/>
</dbReference>
<feature type="region of interest" description="Disordered" evidence="18">
    <location>
        <begin position="306"/>
        <end position="337"/>
    </location>
</feature>
<comment type="function">
    <text evidence="17">In addition to polymerase activity, this DNA polymerase exhibits 3'-5' and 5'-3' exonuclease activity.</text>
</comment>
<evidence type="ECO:0000259" key="19">
    <source>
        <dbReference type="SMART" id="SM00474"/>
    </source>
</evidence>
<evidence type="ECO:0000256" key="12">
    <source>
        <dbReference type="ARBA" id="ARBA00022932"/>
    </source>
</evidence>
<keyword evidence="12 17" id="KW-0239">DNA-directed DNA polymerase</keyword>
<dbReference type="SMART" id="SM00474">
    <property type="entry name" value="35EXOc"/>
    <property type="match status" value="1"/>
</dbReference>
<dbReference type="InterPro" id="IPR043502">
    <property type="entry name" value="DNA/RNA_pol_sf"/>
</dbReference>
<keyword evidence="10 17" id="KW-0378">Hydrolase</keyword>
<dbReference type="CDD" id="cd09898">
    <property type="entry name" value="H3TH_53EXO"/>
    <property type="match status" value="1"/>
</dbReference>
<dbReference type="InterPro" id="IPR002298">
    <property type="entry name" value="DNA_polymerase_A"/>
</dbReference>
<dbReference type="CDD" id="cd09859">
    <property type="entry name" value="PIN_53EXO"/>
    <property type="match status" value="1"/>
</dbReference>
<feature type="compositionally biased region" description="Basic and acidic residues" evidence="18">
    <location>
        <begin position="327"/>
        <end position="337"/>
    </location>
</feature>
<dbReference type="GO" id="GO:0006302">
    <property type="term" value="P:double-strand break repair"/>
    <property type="evidence" value="ECO:0007669"/>
    <property type="project" value="TreeGrafter"/>
</dbReference>
<dbReference type="Gene3D" id="3.30.420.10">
    <property type="entry name" value="Ribonuclease H-like superfamily/Ribonuclease H"/>
    <property type="match status" value="1"/>
</dbReference>
<protein>
    <recommendedName>
        <fullName evidence="4 16">DNA polymerase I</fullName>
        <ecNumber evidence="3 16">2.7.7.7</ecNumber>
    </recommendedName>
</protein>
<keyword evidence="9 17" id="KW-0227">DNA damage</keyword>